<evidence type="ECO:0000313" key="2">
    <source>
        <dbReference type="Proteomes" id="UP000426857"/>
    </source>
</evidence>
<evidence type="ECO:0000313" key="1">
    <source>
        <dbReference type="EMBL" id="QGS34087.1"/>
    </source>
</evidence>
<dbReference type="RefSeq" id="WP_155867890.1">
    <property type="nucleotide sequence ID" value="NZ_CP046322.1"/>
</dbReference>
<accession>A0A6B8TB48</accession>
<protein>
    <submittedName>
        <fullName evidence="1">Uncharacterized protein</fullName>
    </submittedName>
</protein>
<dbReference type="AlphaFoldDB" id="A0A6B8TB48"/>
<gene>
    <name evidence="1" type="ORF">FOB82_03115</name>
</gene>
<dbReference type="Proteomes" id="UP000426857">
    <property type="component" value="Chromosome"/>
</dbReference>
<organism evidence="1 2">
    <name type="scientific">Corynebacterium xerosis</name>
    <dbReference type="NCBI Taxonomy" id="1725"/>
    <lineage>
        <taxon>Bacteria</taxon>
        <taxon>Bacillati</taxon>
        <taxon>Actinomycetota</taxon>
        <taxon>Actinomycetes</taxon>
        <taxon>Mycobacteriales</taxon>
        <taxon>Corynebacteriaceae</taxon>
        <taxon>Corynebacterium</taxon>
    </lineage>
</organism>
<reference evidence="1 2" key="1">
    <citation type="submission" date="2019-11" db="EMBL/GenBank/DDBJ databases">
        <title>FDA dAtabase for Regulatory Grade micrObial Sequences (FDA-ARGOS): Supporting development and validation of Infectious Disease Dx tests.</title>
        <authorList>
            <person name="Kerrigan L."/>
            <person name="Long C."/>
            <person name="Tallon L."/>
            <person name="Sadzewicz L."/>
            <person name="Vavikolanu K."/>
            <person name="Mehta A."/>
            <person name="Aluvathingal J."/>
            <person name="Nadendla S."/>
            <person name="Yan Y."/>
            <person name="Sichtig H."/>
        </authorList>
    </citation>
    <scope>NUCLEOTIDE SEQUENCE [LARGE SCALE GENOMIC DNA]</scope>
    <source>
        <strain evidence="1 2">FDAARGOS_674</strain>
    </source>
</reference>
<dbReference type="KEGG" id="cxe:FOB82_03115"/>
<dbReference type="EMBL" id="CP046322">
    <property type="protein sequence ID" value="QGS34087.1"/>
    <property type="molecule type" value="Genomic_DNA"/>
</dbReference>
<name>A0A6B8TB48_9CORY</name>
<sequence length="75" mass="8834">MMSPDPWLMTQVRRRASQIVEDWFERVYVRCVVDELEAEGIYDIRHMPADEVDALIIRHTVAPLMDDEEEEEVAS</sequence>
<proteinExistence type="predicted"/>